<dbReference type="InterPro" id="IPR007527">
    <property type="entry name" value="Znf_SWIM"/>
</dbReference>
<dbReference type="SUPFAM" id="SSF52540">
    <property type="entry name" value="P-loop containing nucleoside triphosphate hydrolases"/>
    <property type="match status" value="2"/>
</dbReference>
<dbReference type="OrthoDB" id="9760715at2"/>
<keyword evidence="2" id="KW-0479">Metal-binding</keyword>
<dbReference type="CDD" id="cd18793">
    <property type="entry name" value="SF2_C_SNF"/>
    <property type="match status" value="1"/>
</dbReference>
<dbReference type="PROSITE" id="PS51194">
    <property type="entry name" value="HELICASE_CTER"/>
    <property type="match status" value="1"/>
</dbReference>
<dbReference type="InterPro" id="IPR014001">
    <property type="entry name" value="Helicase_ATP-bd"/>
</dbReference>
<dbReference type="InterPro" id="IPR027417">
    <property type="entry name" value="P-loop_NTPase"/>
</dbReference>
<dbReference type="Gene3D" id="3.40.50.10810">
    <property type="entry name" value="Tandem AAA-ATPase domain"/>
    <property type="match status" value="1"/>
</dbReference>
<evidence type="ECO:0000259" key="4">
    <source>
        <dbReference type="PROSITE" id="PS51192"/>
    </source>
</evidence>
<sequence length="1128" mass="129402">MDKGTDYQHQPEKHYFLFPQSNINDITDTRVYQYLASGASSWLEDYKHIVPEKLELNRGTFSGRLTLSIFPDVELMKTDDGILLSCTCTSENERLCGHQAAVLTAVMKNQDLRVFFDDDLRIKKLRTFAEDYGLQDEPDIESFFLISIHNGKLLIQPADSSVFPVTKESIMSLSAVFSNADVMPPLPAGPGASPAFVVLRQHKYYDYLFIELYQSELTRDGAPKNPLKRLSPLDLLWESGDHEAQKFFTALSKFQSYSDAARSEQDLRALKAIVKNPSAYRFYYHDKKVSENITARSLVPIRVSELEKDLNLDISLRDPFYQISGAVDIDGSEISVNDITIMFGWFILSKGTLYLSGSLQSIALIELLKKRGGMMLVHTSRYAGFRNAWLSKLEERTTINYRYLNPATSVQLRQQGFDAGNEKILFLSDFGQYVMIIPVLRYGEVEIPVRTKKPIYTQDSKGNEFFVKRSREEEDAFITLLARQHPWFEEQLDNDLYYFYLHKNRFLDDNWFLNVFEDWRQHGITILGFNEIGNNHLNQHKVKVNIKVLSGINWFDVQVNARFGKKRASLKQLFKAVKNKSKYVQLDDGTLGILPSEWIERFSAYFKAALKIDDEMLGIAKVNFAIIDELFEEDMLDEEVKKDLRILSEKLNGFEEIPEVPVPEALQGELREYQKHGLNWLCFLDNLGFGGCLADDMGLGKTIQIIAFILAQRERASNNTNLVVVPASLIFNWQREISRFAPSIKVMTIYGPARNKSLEDIKQHELVLTSYGTLLSDVHILKDFEFNYIFLDESQNIKNPGSQRYKAVRLLRSRNRIVITGTPVENNTFDLFAQMSFACPGLLGNRQYFKEIYSAPVDMFHNTKRSRELQNRINPFILRRTKQQVAPELPEKTEMVVYCKMGEDQRKTYEAFEKEFRDFVSATTDEEIKKSSMYVLRGLTRLRQICDSPLLIKGEKLKGNESAKILTLIEQIETKAPQHKILVFSQFVSMLDLIAAQLKDRNIGFVSLTGATRNREQVVGKFQDDPAIRVFLISLKAGGIGLNLTEADYVYLAEPWWNPAVESQAIDRSHRLGQNKKVVAVRLICPGTVEEKIMKLQESKKDLIDRLIKTESSFFKSLSKSDLLSLVS</sequence>
<dbReference type="GO" id="GO:0005524">
    <property type="term" value="F:ATP binding"/>
    <property type="evidence" value="ECO:0007669"/>
    <property type="project" value="InterPro"/>
</dbReference>
<keyword evidence="1" id="KW-0378">Hydrolase</keyword>
<dbReference type="PANTHER" id="PTHR10799">
    <property type="entry name" value="SNF2/RAD54 HELICASE FAMILY"/>
    <property type="match status" value="1"/>
</dbReference>
<dbReference type="GO" id="GO:0016787">
    <property type="term" value="F:hydrolase activity"/>
    <property type="evidence" value="ECO:0007669"/>
    <property type="project" value="UniProtKB-KW"/>
</dbReference>
<feature type="domain" description="Helicase C-terminal" evidence="5">
    <location>
        <begin position="964"/>
        <end position="1119"/>
    </location>
</feature>
<proteinExistence type="predicted"/>
<dbReference type="GO" id="GO:0008270">
    <property type="term" value="F:zinc ion binding"/>
    <property type="evidence" value="ECO:0007669"/>
    <property type="project" value="UniProtKB-KW"/>
</dbReference>
<accession>A0A2U2PLB7</accession>
<name>A0A2U2PLB7_9SPHI</name>
<dbReference type="RefSeq" id="WP_109414469.1">
    <property type="nucleotide sequence ID" value="NZ_QEAS01000002.1"/>
</dbReference>
<dbReference type="InterPro" id="IPR038718">
    <property type="entry name" value="SNF2-like_sf"/>
</dbReference>
<organism evidence="6 7">
    <name type="scientific">Pararcticibacter amylolyticus</name>
    <dbReference type="NCBI Taxonomy" id="2173175"/>
    <lineage>
        <taxon>Bacteria</taxon>
        <taxon>Pseudomonadati</taxon>
        <taxon>Bacteroidota</taxon>
        <taxon>Sphingobacteriia</taxon>
        <taxon>Sphingobacteriales</taxon>
        <taxon>Sphingobacteriaceae</taxon>
        <taxon>Pararcticibacter</taxon>
    </lineage>
</organism>
<dbReference type="PROSITE" id="PS51192">
    <property type="entry name" value="HELICASE_ATP_BIND_1"/>
    <property type="match status" value="1"/>
</dbReference>
<feature type="domain" description="SWIM-type" evidence="3">
    <location>
        <begin position="71"/>
        <end position="107"/>
    </location>
</feature>
<keyword evidence="6" id="KW-0547">Nucleotide-binding</keyword>
<keyword evidence="2" id="KW-0863">Zinc-finger</keyword>
<dbReference type="GO" id="GO:0004386">
    <property type="term" value="F:helicase activity"/>
    <property type="evidence" value="ECO:0007669"/>
    <property type="project" value="UniProtKB-KW"/>
</dbReference>
<dbReference type="EMBL" id="QEAS01000002">
    <property type="protein sequence ID" value="PWG82191.1"/>
    <property type="molecule type" value="Genomic_DNA"/>
</dbReference>
<gene>
    <name evidence="6" type="ORF">DDR33_04030</name>
</gene>
<dbReference type="InterPro" id="IPR001650">
    <property type="entry name" value="Helicase_C-like"/>
</dbReference>
<dbReference type="Pfam" id="PF08455">
    <property type="entry name" value="SNF2_assoc"/>
    <property type="match status" value="1"/>
</dbReference>
<dbReference type="CDD" id="cd18012">
    <property type="entry name" value="DEXQc_arch_SWI2_SNF2"/>
    <property type="match status" value="1"/>
</dbReference>
<evidence type="ECO:0000259" key="3">
    <source>
        <dbReference type="PROSITE" id="PS50966"/>
    </source>
</evidence>
<dbReference type="InterPro" id="IPR049730">
    <property type="entry name" value="SNF2/RAD54-like_C"/>
</dbReference>
<dbReference type="SMART" id="SM00490">
    <property type="entry name" value="HELICc"/>
    <property type="match status" value="1"/>
</dbReference>
<dbReference type="SMART" id="SM00487">
    <property type="entry name" value="DEXDc"/>
    <property type="match status" value="1"/>
</dbReference>
<keyword evidence="6" id="KW-0067">ATP-binding</keyword>
<dbReference type="InterPro" id="IPR013663">
    <property type="entry name" value="Helicase_SWF/SNF/SWI_bac"/>
</dbReference>
<keyword evidence="2" id="KW-0862">Zinc</keyword>
<dbReference type="Pfam" id="PF00176">
    <property type="entry name" value="SNF2-rel_dom"/>
    <property type="match status" value="1"/>
</dbReference>
<comment type="caution">
    <text evidence="6">The sequence shown here is derived from an EMBL/GenBank/DDBJ whole genome shotgun (WGS) entry which is preliminary data.</text>
</comment>
<feature type="domain" description="Helicase ATP-binding" evidence="4">
    <location>
        <begin position="682"/>
        <end position="841"/>
    </location>
</feature>
<evidence type="ECO:0000259" key="5">
    <source>
        <dbReference type="PROSITE" id="PS51194"/>
    </source>
</evidence>
<keyword evidence="6" id="KW-0347">Helicase</keyword>
<reference evidence="6 7" key="1">
    <citation type="submission" date="2018-04" db="EMBL/GenBank/DDBJ databases">
        <title>Pedobacter chongqingensis sp. nov., isolated from a rottenly hemp rope.</title>
        <authorList>
            <person name="Cai Y."/>
        </authorList>
    </citation>
    <scope>NUCLEOTIDE SEQUENCE [LARGE SCALE GENOMIC DNA]</scope>
    <source>
        <strain evidence="6 7">FJ4-8</strain>
    </source>
</reference>
<evidence type="ECO:0000256" key="1">
    <source>
        <dbReference type="ARBA" id="ARBA00022801"/>
    </source>
</evidence>
<evidence type="ECO:0000256" key="2">
    <source>
        <dbReference type="PROSITE-ProRule" id="PRU00325"/>
    </source>
</evidence>
<dbReference type="Pfam" id="PF00271">
    <property type="entry name" value="Helicase_C"/>
    <property type="match status" value="1"/>
</dbReference>
<dbReference type="Proteomes" id="UP000245647">
    <property type="component" value="Unassembled WGS sequence"/>
</dbReference>
<protein>
    <submittedName>
        <fullName evidence="6">DNA helicase</fullName>
    </submittedName>
</protein>
<evidence type="ECO:0000313" key="6">
    <source>
        <dbReference type="EMBL" id="PWG82191.1"/>
    </source>
</evidence>
<dbReference type="Gene3D" id="3.40.50.300">
    <property type="entry name" value="P-loop containing nucleotide triphosphate hydrolases"/>
    <property type="match status" value="1"/>
</dbReference>
<evidence type="ECO:0000313" key="7">
    <source>
        <dbReference type="Proteomes" id="UP000245647"/>
    </source>
</evidence>
<dbReference type="PROSITE" id="PS50966">
    <property type="entry name" value="ZF_SWIM"/>
    <property type="match status" value="1"/>
</dbReference>
<keyword evidence="7" id="KW-1185">Reference proteome</keyword>
<dbReference type="AlphaFoldDB" id="A0A2U2PLB7"/>
<dbReference type="InterPro" id="IPR000330">
    <property type="entry name" value="SNF2_N"/>
</dbReference>